<sequence length="234" mass="25210">MKSTTAVIATVLGASLGNAGSSHSTRIPTALEGHIRTPPNQDCPHAVQWTSPGRDYVQRLPRWFIKWTTNQVYQALFSDYEQSYIRETSGQILDVGSFFNLTLPAGSAIQSIAGINTPILNDDNSYQLSINNSPSGNTFSVFGYGYDSFGAWALVSETPYTTPAIPGGFDILSASLDGPENATVSLIREAVQALNCDVLTGFLQTLNTLKTDDARKGDPPFQCDANCIANIPPQ</sequence>
<dbReference type="Proteomes" id="UP001273209">
    <property type="component" value="Unassembled WGS sequence"/>
</dbReference>
<keyword evidence="2" id="KW-1185">Reference proteome</keyword>
<organism evidence="1 2">
    <name type="scientific">Trichoderma aggressivum f. europaeum</name>
    <dbReference type="NCBI Taxonomy" id="173218"/>
    <lineage>
        <taxon>Eukaryota</taxon>
        <taxon>Fungi</taxon>
        <taxon>Dikarya</taxon>
        <taxon>Ascomycota</taxon>
        <taxon>Pezizomycotina</taxon>
        <taxon>Sordariomycetes</taxon>
        <taxon>Hypocreomycetidae</taxon>
        <taxon>Hypocreales</taxon>
        <taxon>Hypocreaceae</taxon>
        <taxon>Trichoderma</taxon>
    </lineage>
</organism>
<gene>
    <name evidence="1" type="ORF">Triagg1_10995</name>
</gene>
<evidence type="ECO:0000313" key="2">
    <source>
        <dbReference type="Proteomes" id="UP001273209"/>
    </source>
</evidence>
<dbReference type="AlphaFoldDB" id="A0AAE1LVY3"/>
<evidence type="ECO:0000313" key="1">
    <source>
        <dbReference type="EMBL" id="KAK4059464.1"/>
    </source>
</evidence>
<comment type="caution">
    <text evidence="1">The sequence shown here is derived from an EMBL/GenBank/DDBJ whole genome shotgun (WGS) entry which is preliminary data.</text>
</comment>
<dbReference type="GeneID" id="87915032"/>
<proteinExistence type="predicted"/>
<dbReference type="EMBL" id="JAWRVG010000138">
    <property type="protein sequence ID" value="KAK4059464.1"/>
    <property type="molecule type" value="Genomic_DNA"/>
</dbReference>
<accession>A0AAE1LVY3</accession>
<reference evidence="1" key="1">
    <citation type="submission" date="2023-11" db="EMBL/GenBank/DDBJ databases">
        <title>The genome sequences of three competitors of mushroom-forming fungi.</title>
        <authorList>
            <person name="Beijen E."/>
            <person name="Ohm R.A."/>
        </authorList>
    </citation>
    <scope>NUCLEOTIDE SEQUENCE</scope>
    <source>
        <strain evidence="1">CBS 100526</strain>
    </source>
</reference>
<protein>
    <submittedName>
        <fullName evidence="1">Uncharacterized protein</fullName>
    </submittedName>
</protein>
<name>A0AAE1LVY3_9HYPO</name>
<dbReference type="RefSeq" id="XP_062750050.1">
    <property type="nucleotide sequence ID" value="XM_062895130.1"/>
</dbReference>